<sequence>MRLATSPLALRERAALSNLNRCDEIKVLHFIPEEASSGGHIIGEANLSNWKEVTWMGWTTYQRGVDPPTNNRWRSFSLAVGTRRVGERRLIQKGAELRRQRLRHFPVRNEVAKARDSGPITD</sequence>
<name>A0A2P6N5V5_9EUKA</name>
<reference evidence="1 2" key="1">
    <citation type="journal article" date="2018" name="Genome Biol. Evol.">
        <title>Multiple Roots of Fruiting Body Formation in Amoebozoa.</title>
        <authorList>
            <person name="Hillmann F."/>
            <person name="Forbes G."/>
            <person name="Novohradska S."/>
            <person name="Ferling I."/>
            <person name="Riege K."/>
            <person name="Groth M."/>
            <person name="Westermann M."/>
            <person name="Marz M."/>
            <person name="Spaller T."/>
            <person name="Winckler T."/>
            <person name="Schaap P."/>
            <person name="Glockner G."/>
        </authorList>
    </citation>
    <scope>NUCLEOTIDE SEQUENCE [LARGE SCALE GENOMIC DNA]</scope>
    <source>
        <strain evidence="1 2">Jena</strain>
    </source>
</reference>
<keyword evidence="2" id="KW-1185">Reference proteome</keyword>
<dbReference type="Proteomes" id="UP000241769">
    <property type="component" value="Unassembled WGS sequence"/>
</dbReference>
<dbReference type="EMBL" id="MDYQ01000187">
    <property type="protein sequence ID" value="PRP79336.1"/>
    <property type="molecule type" value="Genomic_DNA"/>
</dbReference>
<evidence type="ECO:0000313" key="2">
    <source>
        <dbReference type="Proteomes" id="UP000241769"/>
    </source>
</evidence>
<dbReference type="InParanoid" id="A0A2P6N5V5"/>
<organism evidence="1 2">
    <name type="scientific">Planoprotostelium fungivorum</name>
    <dbReference type="NCBI Taxonomy" id="1890364"/>
    <lineage>
        <taxon>Eukaryota</taxon>
        <taxon>Amoebozoa</taxon>
        <taxon>Evosea</taxon>
        <taxon>Variosea</taxon>
        <taxon>Cavosteliida</taxon>
        <taxon>Cavosteliaceae</taxon>
        <taxon>Planoprotostelium</taxon>
    </lineage>
</organism>
<evidence type="ECO:0000313" key="1">
    <source>
        <dbReference type="EMBL" id="PRP79336.1"/>
    </source>
</evidence>
<dbReference type="AlphaFoldDB" id="A0A2P6N5V5"/>
<accession>A0A2P6N5V5</accession>
<proteinExistence type="predicted"/>
<protein>
    <submittedName>
        <fullName evidence="1">Uncharacterized protein</fullName>
    </submittedName>
</protein>
<gene>
    <name evidence="1" type="ORF">PROFUN_12937</name>
</gene>
<comment type="caution">
    <text evidence="1">The sequence shown here is derived from an EMBL/GenBank/DDBJ whole genome shotgun (WGS) entry which is preliminary data.</text>
</comment>